<dbReference type="OrthoDB" id="18786at2759"/>
<keyword evidence="7" id="KW-1185">Reference proteome</keyword>
<evidence type="ECO:0000259" key="5">
    <source>
        <dbReference type="Pfam" id="PF10392"/>
    </source>
</evidence>
<evidence type="ECO:0000256" key="4">
    <source>
        <dbReference type="ARBA" id="ARBA00023136"/>
    </source>
</evidence>
<dbReference type="InterPro" id="IPR048485">
    <property type="entry name" value="COG5_helical"/>
</dbReference>
<comment type="subcellular location">
    <subcellularLocation>
        <location evidence="1">Golgi apparatus membrane</location>
        <topology evidence="1">Peripheral membrane protein</topology>
    </subcellularLocation>
</comment>
<keyword evidence="4" id="KW-0472">Membrane</keyword>
<evidence type="ECO:0000313" key="8">
    <source>
        <dbReference type="RefSeq" id="XP_030751330.1"/>
    </source>
</evidence>
<evidence type="ECO:0000313" key="7">
    <source>
        <dbReference type="Proteomes" id="UP000504635"/>
    </source>
</evidence>
<feature type="domain" description="Conserved oligomeric Golgi complex subunit 5 N-terminal" evidence="5">
    <location>
        <begin position="15"/>
        <end position="134"/>
    </location>
</feature>
<dbReference type="GO" id="GO:0017119">
    <property type="term" value="C:Golgi transport complex"/>
    <property type="evidence" value="ECO:0007669"/>
    <property type="project" value="InterPro"/>
</dbReference>
<dbReference type="GO" id="GO:0000139">
    <property type="term" value="C:Golgi membrane"/>
    <property type="evidence" value="ECO:0007669"/>
    <property type="project" value="UniProtKB-SubCell"/>
</dbReference>
<sequence>MSTENVVQLIENDEFYGQFLKNNSKALSESLAFTEQVRKLGEGIETLNKELQKQVLENHDDLLRQANHATKLENVLSIMNMHIQSLFANAERLKTQITVSYEQLEAHTKVLGHLHKASHILRQVSRIQQLSKRLANTSDPLQKATLLQELEQLAGDSELTDVDIITTELRNIRIQQQKVIKLAAGSLNQGIINENLIQTTTALQIFINLGVINDTVNNFIKQNIDECRDIIKSALDVNISTSINKSKGGSGRMQFNSSQGFSNKLWNELEKCFSGDIYQICKQVKFFQITINELHLSNIDKNLANKFWTDLGKIIQEEINQSSVAVQQILETDYPKLLKKYYDMANKLNYKQFKFDRFVLKRLENSYLSSSLTKILEPVEDMFKEENNIPNHDEIDSLIRIMSSELSVALIEENLSEQVSKNIGKCIKMFNVKIENKIESGPESAQVIGGTANTGQQKNVQYANILYYLKTQIHRTLINMKESLPESSATIINENLESINGLTGSIIEPLIVSINSVIETILVTMHLEPDWLKIQVVANKNLPCSPYMKELIQFITRVYNTYLVNFHNKEVLSEKCNIIAIKCIDLLVRHSAILRPVGQGGRHRLQSDYHHLEEALKVICPNLTNLGRPYRLLKSMASLIIQTPEDIIAGQVSGSSVPHSTILFMLFSFANLELASPHQNTGWSLPKLSTWLDEHPNETERLDLVAGALQKYESMVRQKNSTNYDPVYPLMSNFLEMAVKEIKH</sequence>
<dbReference type="PANTHER" id="PTHR13228:SF3">
    <property type="entry name" value="CONSERVED OLIGOMERIC GOLGI COMPLEX SUBUNIT 5"/>
    <property type="match status" value="1"/>
</dbReference>
<dbReference type="Pfam" id="PF10392">
    <property type="entry name" value="COG5_N"/>
    <property type="match status" value="1"/>
</dbReference>
<dbReference type="GeneID" id="115878852"/>
<dbReference type="InParanoid" id="A0A6J2XK92"/>
<proteinExistence type="predicted"/>
<dbReference type="Pfam" id="PF20649">
    <property type="entry name" value="COG5_C"/>
    <property type="match status" value="1"/>
</dbReference>
<dbReference type="PANTHER" id="PTHR13228">
    <property type="entry name" value="CONSERVED OLIGOMERIC GOLGI COMPLEX COMPONENT 5"/>
    <property type="match status" value="1"/>
</dbReference>
<accession>A0A6J2XK92</accession>
<protein>
    <recommendedName>
        <fullName evidence="2">Conserved oligomeric Golgi complex subunit 5</fullName>
    </recommendedName>
</protein>
<dbReference type="InterPro" id="IPR049176">
    <property type="entry name" value="COG5_N"/>
</dbReference>
<dbReference type="InterPro" id="IPR019465">
    <property type="entry name" value="Cog5"/>
</dbReference>
<dbReference type="FunCoup" id="A0A6J2XK92">
    <property type="interactions" value="947"/>
</dbReference>
<reference evidence="8" key="1">
    <citation type="submission" date="2025-08" db="UniProtKB">
        <authorList>
            <consortium name="RefSeq"/>
        </authorList>
    </citation>
    <scope>IDENTIFICATION</scope>
    <source>
        <tissue evidence="8">Gonads</tissue>
    </source>
</reference>
<dbReference type="Proteomes" id="UP000504635">
    <property type="component" value="Unplaced"/>
</dbReference>
<evidence type="ECO:0000256" key="2">
    <source>
        <dbReference type="ARBA" id="ARBA00020974"/>
    </source>
</evidence>
<gene>
    <name evidence="8" type="primary">LOC115878852</name>
</gene>
<evidence type="ECO:0000256" key="3">
    <source>
        <dbReference type="ARBA" id="ARBA00023034"/>
    </source>
</evidence>
<dbReference type="AlphaFoldDB" id="A0A6J2XK92"/>
<organism evidence="7 8">
    <name type="scientific">Sitophilus oryzae</name>
    <name type="common">Rice weevil</name>
    <name type="synonym">Curculio oryzae</name>
    <dbReference type="NCBI Taxonomy" id="7048"/>
    <lineage>
        <taxon>Eukaryota</taxon>
        <taxon>Metazoa</taxon>
        <taxon>Ecdysozoa</taxon>
        <taxon>Arthropoda</taxon>
        <taxon>Hexapoda</taxon>
        <taxon>Insecta</taxon>
        <taxon>Pterygota</taxon>
        <taxon>Neoptera</taxon>
        <taxon>Endopterygota</taxon>
        <taxon>Coleoptera</taxon>
        <taxon>Polyphaga</taxon>
        <taxon>Cucujiformia</taxon>
        <taxon>Curculionidae</taxon>
        <taxon>Dryophthorinae</taxon>
        <taxon>Sitophilus</taxon>
    </lineage>
</organism>
<keyword evidence="3" id="KW-0333">Golgi apparatus</keyword>
<evidence type="ECO:0000259" key="6">
    <source>
        <dbReference type="Pfam" id="PF20649"/>
    </source>
</evidence>
<name>A0A6J2XK92_SITOR</name>
<feature type="domain" description="Conserved oligomeric Golgi complex subunit 5 helical" evidence="6">
    <location>
        <begin position="159"/>
        <end position="341"/>
    </location>
</feature>
<dbReference type="CTD" id="100529224"/>
<dbReference type="GO" id="GO:0006891">
    <property type="term" value="P:intra-Golgi vesicle-mediated transport"/>
    <property type="evidence" value="ECO:0007669"/>
    <property type="project" value="InterPro"/>
</dbReference>
<evidence type="ECO:0000256" key="1">
    <source>
        <dbReference type="ARBA" id="ARBA00004395"/>
    </source>
</evidence>
<dbReference type="RefSeq" id="XP_030751330.1">
    <property type="nucleotide sequence ID" value="XM_030895470.1"/>
</dbReference>
<dbReference type="KEGG" id="soy:115878852"/>